<proteinExistence type="predicted"/>
<organism evidence="1">
    <name type="scientific">marine sediment metagenome</name>
    <dbReference type="NCBI Taxonomy" id="412755"/>
    <lineage>
        <taxon>unclassified sequences</taxon>
        <taxon>metagenomes</taxon>
        <taxon>ecological metagenomes</taxon>
    </lineage>
</organism>
<evidence type="ECO:0000313" key="1">
    <source>
        <dbReference type="EMBL" id="GAI96550.1"/>
    </source>
</evidence>
<dbReference type="EMBL" id="BARW01020858">
    <property type="protein sequence ID" value="GAI96550.1"/>
    <property type="molecule type" value="Genomic_DNA"/>
</dbReference>
<gene>
    <name evidence="1" type="ORF">S12H4_35157</name>
</gene>
<reference evidence="1" key="1">
    <citation type="journal article" date="2014" name="Front. Microbiol.">
        <title>High frequency of phylogenetically diverse reductive dehalogenase-homologous genes in deep subseafloor sedimentary metagenomes.</title>
        <authorList>
            <person name="Kawai M."/>
            <person name="Futagami T."/>
            <person name="Toyoda A."/>
            <person name="Takaki Y."/>
            <person name="Nishi S."/>
            <person name="Hori S."/>
            <person name="Arai W."/>
            <person name="Tsubouchi T."/>
            <person name="Morono Y."/>
            <person name="Uchiyama I."/>
            <person name="Ito T."/>
            <person name="Fujiyama A."/>
            <person name="Inagaki F."/>
            <person name="Takami H."/>
        </authorList>
    </citation>
    <scope>NUCLEOTIDE SEQUENCE</scope>
    <source>
        <strain evidence="1">Expedition CK06-06</strain>
    </source>
</reference>
<protein>
    <submittedName>
        <fullName evidence="1">Uncharacterized protein</fullName>
    </submittedName>
</protein>
<feature type="non-terminal residue" evidence="1">
    <location>
        <position position="1"/>
    </location>
</feature>
<comment type="caution">
    <text evidence="1">The sequence shown here is derived from an EMBL/GenBank/DDBJ whole genome shotgun (WGS) entry which is preliminary data.</text>
</comment>
<accession>X1U9M5</accession>
<dbReference type="AlphaFoldDB" id="X1U9M5"/>
<sequence>PSKTELDNFLLKGIIDQGQWRTAMTRHGFSSQHVDWYLSEMRRELEVTRRMPTKADLVGWYKKNKITKEEFTNDMRILGYADKYINLYIS</sequence>
<name>X1U9M5_9ZZZZ</name>